<feature type="domain" description="ApeI dehydratase-like" evidence="1">
    <location>
        <begin position="13"/>
        <end position="109"/>
    </location>
</feature>
<dbReference type="InterPro" id="IPR029069">
    <property type="entry name" value="HotDog_dom_sf"/>
</dbReference>
<dbReference type="InterPro" id="IPR016962">
    <property type="entry name" value="Dehydrase_ECs4332_prd"/>
</dbReference>
<dbReference type="OrthoDB" id="9812842at2"/>
<reference evidence="2 3" key="1">
    <citation type="submission" date="2016-10" db="EMBL/GenBank/DDBJ databases">
        <authorList>
            <person name="de Groot N.N."/>
        </authorList>
    </citation>
    <scope>NUCLEOTIDE SEQUENCE [LARGE SCALE GENOMIC DNA]</scope>
    <source>
        <strain evidence="2 3">DSM 15893</strain>
    </source>
</reference>
<dbReference type="STRING" id="1121869.SAMN03084138_03754"/>
<dbReference type="Gene3D" id="3.10.129.10">
    <property type="entry name" value="Hotdog Thioesterase"/>
    <property type="match status" value="1"/>
</dbReference>
<dbReference type="GeneID" id="35873946"/>
<dbReference type="EMBL" id="FOWR01000034">
    <property type="protein sequence ID" value="SFP99647.1"/>
    <property type="molecule type" value="Genomic_DNA"/>
</dbReference>
<evidence type="ECO:0000313" key="2">
    <source>
        <dbReference type="EMBL" id="SFP99647.1"/>
    </source>
</evidence>
<dbReference type="RefSeq" id="WP_074928137.1">
    <property type="nucleotide sequence ID" value="NZ_FOWR01000034.1"/>
</dbReference>
<gene>
    <name evidence="2" type="ORF">SAMN03084138_03754</name>
</gene>
<evidence type="ECO:0000259" key="1">
    <source>
        <dbReference type="Pfam" id="PF22818"/>
    </source>
</evidence>
<organism evidence="2 3">
    <name type="scientific">Enterovibrio norvegicus DSM 15893</name>
    <dbReference type="NCBI Taxonomy" id="1121869"/>
    <lineage>
        <taxon>Bacteria</taxon>
        <taxon>Pseudomonadati</taxon>
        <taxon>Pseudomonadota</taxon>
        <taxon>Gammaproteobacteria</taxon>
        <taxon>Vibrionales</taxon>
        <taxon>Vibrionaceae</taxon>
        <taxon>Enterovibrio</taxon>
    </lineage>
</organism>
<accession>A0A1I5UX77</accession>
<dbReference type="InterPro" id="IPR054545">
    <property type="entry name" value="ApeI-like"/>
</dbReference>
<dbReference type="Proteomes" id="UP000182692">
    <property type="component" value="Unassembled WGS sequence"/>
</dbReference>
<dbReference type="Pfam" id="PF22818">
    <property type="entry name" value="ApeI-like"/>
    <property type="match status" value="1"/>
</dbReference>
<proteinExistence type="predicted"/>
<protein>
    <recommendedName>
        <fullName evidence="1">ApeI dehydratase-like domain-containing protein</fullName>
    </recommendedName>
</protein>
<sequence length="116" mass="12813">MQRKPTLLNTTLSENTATLTLKVDASLEDFKGHFPVFALLPGVTQIDLAVRYARDTLGINGTFGGMEVIKFQDPILPNATVDLTLTWHPDKEKLHFSYQSGTTAHSSGRVTLRQAQ</sequence>
<dbReference type="SUPFAM" id="SSF54637">
    <property type="entry name" value="Thioesterase/thiol ester dehydrase-isomerase"/>
    <property type="match status" value="1"/>
</dbReference>
<dbReference type="AlphaFoldDB" id="A0A1I5UX77"/>
<name>A0A1I5UX77_9GAMM</name>
<evidence type="ECO:0000313" key="3">
    <source>
        <dbReference type="Proteomes" id="UP000182692"/>
    </source>
</evidence>
<dbReference type="PIRSF" id="PIRSF030962">
    <property type="entry name" value="Dehydrase_ECs4332_prd"/>
    <property type="match status" value="1"/>
</dbReference>